<dbReference type="Proteomes" id="UP000000305">
    <property type="component" value="Unassembled WGS sequence"/>
</dbReference>
<dbReference type="EMBL" id="GL732551">
    <property type="protein sequence ID" value="EFX79551.1"/>
    <property type="molecule type" value="Genomic_DNA"/>
</dbReference>
<dbReference type="HOGENOM" id="CLU_068332_0_0_1"/>
<reference evidence="1 2" key="1">
    <citation type="journal article" date="2011" name="Science">
        <title>The ecoresponsive genome of Daphnia pulex.</title>
        <authorList>
            <person name="Colbourne J.K."/>
            <person name="Pfrender M.E."/>
            <person name="Gilbert D."/>
            <person name="Thomas W.K."/>
            <person name="Tucker A."/>
            <person name="Oakley T.H."/>
            <person name="Tokishita S."/>
            <person name="Aerts A."/>
            <person name="Arnold G.J."/>
            <person name="Basu M.K."/>
            <person name="Bauer D.J."/>
            <person name="Caceres C.E."/>
            <person name="Carmel L."/>
            <person name="Casola C."/>
            <person name="Choi J.H."/>
            <person name="Detter J.C."/>
            <person name="Dong Q."/>
            <person name="Dusheyko S."/>
            <person name="Eads B.D."/>
            <person name="Frohlich T."/>
            <person name="Geiler-Samerotte K.A."/>
            <person name="Gerlach D."/>
            <person name="Hatcher P."/>
            <person name="Jogdeo S."/>
            <person name="Krijgsveld J."/>
            <person name="Kriventseva E.V."/>
            <person name="Kultz D."/>
            <person name="Laforsch C."/>
            <person name="Lindquist E."/>
            <person name="Lopez J."/>
            <person name="Manak J.R."/>
            <person name="Muller J."/>
            <person name="Pangilinan J."/>
            <person name="Patwardhan R.P."/>
            <person name="Pitluck S."/>
            <person name="Pritham E.J."/>
            <person name="Rechtsteiner A."/>
            <person name="Rho M."/>
            <person name="Rogozin I.B."/>
            <person name="Sakarya O."/>
            <person name="Salamov A."/>
            <person name="Schaack S."/>
            <person name="Shapiro H."/>
            <person name="Shiga Y."/>
            <person name="Skalitzky C."/>
            <person name="Smith Z."/>
            <person name="Souvorov A."/>
            <person name="Sung W."/>
            <person name="Tang Z."/>
            <person name="Tsuchiya D."/>
            <person name="Tu H."/>
            <person name="Vos H."/>
            <person name="Wang M."/>
            <person name="Wolf Y.I."/>
            <person name="Yamagata H."/>
            <person name="Yamada T."/>
            <person name="Ye Y."/>
            <person name="Shaw J.R."/>
            <person name="Andrews J."/>
            <person name="Crease T.J."/>
            <person name="Tang H."/>
            <person name="Lucas S.M."/>
            <person name="Robertson H.M."/>
            <person name="Bork P."/>
            <person name="Koonin E.V."/>
            <person name="Zdobnov E.M."/>
            <person name="Grigoriev I.V."/>
            <person name="Lynch M."/>
            <person name="Boore J.L."/>
        </authorList>
    </citation>
    <scope>NUCLEOTIDE SEQUENCE [LARGE SCALE GENOMIC DNA]</scope>
</reference>
<organism evidence="1 2">
    <name type="scientific">Daphnia pulex</name>
    <name type="common">Water flea</name>
    <dbReference type="NCBI Taxonomy" id="6669"/>
    <lineage>
        <taxon>Eukaryota</taxon>
        <taxon>Metazoa</taxon>
        <taxon>Ecdysozoa</taxon>
        <taxon>Arthropoda</taxon>
        <taxon>Crustacea</taxon>
        <taxon>Branchiopoda</taxon>
        <taxon>Diplostraca</taxon>
        <taxon>Cladocera</taxon>
        <taxon>Anomopoda</taxon>
        <taxon>Daphniidae</taxon>
        <taxon>Daphnia</taxon>
    </lineage>
</organism>
<gene>
    <name evidence="1" type="ORF">DAPPUDRAFT_244754</name>
</gene>
<dbReference type="AlphaFoldDB" id="E9GLR2"/>
<sequence>MDFKAKLDKLMLFEIDGQYTHTFDSGKEFGTFGTAILQLPVNGGHDGGNFNVKYNGRQASFEDDLDCDQLFSLSSFYNICECVMNPVTRGWKLTLVFNLVWTNTSIVMPADFLAFLTSQKKLESALIPWSPHRNEDDNSTEVQQCPLLKEDVQIPVITSIDEKEVPCSTDQQSANNLNNSPDSDGCSLGNETIEMEIEGSVESEILSHSDRDADYCWEDYTDYCFDHKNSTRMMNISRNVSCSITFTGTIESWLIFCDAALLSTCIWRK</sequence>
<dbReference type="KEGG" id="dpx:DAPPUDRAFT_244754"/>
<evidence type="ECO:0000313" key="2">
    <source>
        <dbReference type="Proteomes" id="UP000000305"/>
    </source>
</evidence>
<proteinExistence type="predicted"/>
<accession>E9GLR2</accession>
<dbReference type="PANTHER" id="PTHR33099:SF7">
    <property type="entry name" value="MYND-TYPE DOMAIN-CONTAINING PROTEIN"/>
    <property type="match status" value="1"/>
</dbReference>
<keyword evidence="2" id="KW-1185">Reference proteome</keyword>
<name>E9GLR2_DAPPU</name>
<dbReference type="InParanoid" id="E9GLR2"/>
<dbReference type="PANTHER" id="PTHR33099">
    <property type="entry name" value="FE2OG DIOXYGENASE DOMAIN-CONTAINING PROTEIN"/>
    <property type="match status" value="1"/>
</dbReference>
<dbReference type="OrthoDB" id="2496295at2759"/>
<evidence type="ECO:0000313" key="1">
    <source>
        <dbReference type="EMBL" id="EFX79551.1"/>
    </source>
</evidence>
<protein>
    <submittedName>
        <fullName evidence="1">Uncharacterized protein</fullName>
    </submittedName>
</protein>